<proteinExistence type="predicted"/>
<sequence>IGVGRLRLAREQGCRRHDLPGLAVAALRHLMREPGVLDLLARRSPADRLDGRDLGIADAVDRRDAGAHRGVVKMHRAGAAQRHAAAELGAGHAEHVAQHPQQRRIAVGVDRMTGPIDRDLEGHPDTPVLVRDPCRPRPPGVAGHIPKQSCASSRRLPTHGNK</sequence>
<accession>A0A401TSC8</accession>
<dbReference type="EMBL" id="BEZZ01163954">
    <property type="protein sequence ID" value="GCC45523.1"/>
    <property type="molecule type" value="Genomic_DNA"/>
</dbReference>
<evidence type="ECO:0000256" key="1">
    <source>
        <dbReference type="SAM" id="MobiDB-lite"/>
    </source>
</evidence>
<gene>
    <name evidence="2" type="ORF">chiPu_0029704</name>
</gene>
<evidence type="ECO:0000313" key="3">
    <source>
        <dbReference type="Proteomes" id="UP000287033"/>
    </source>
</evidence>
<feature type="non-terminal residue" evidence="2">
    <location>
        <position position="1"/>
    </location>
</feature>
<feature type="region of interest" description="Disordered" evidence="1">
    <location>
        <begin position="115"/>
        <end position="162"/>
    </location>
</feature>
<organism evidence="2 3">
    <name type="scientific">Chiloscyllium punctatum</name>
    <name type="common">Brownbanded bambooshark</name>
    <name type="synonym">Hemiscyllium punctatum</name>
    <dbReference type="NCBI Taxonomy" id="137246"/>
    <lineage>
        <taxon>Eukaryota</taxon>
        <taxon>Metazoa</taxon>
        <taxon>Chordata</taxon>
        <taxon>Craniata</taxon>
        <taxon>Vertebrata</taxon>
        <taxon>Chondrichthyes</taxon>
        <taxon>Elasmobranchii</taxon>
        <taxon>Galeomorphii</taxon>
        <taxon>Galeoidea</taxon>
        <taxon>Orectolobiformes</taxon>
        <taxon>Hemiscylliidae</taxon>
        <taxon>Chiloscyllium</taxon>
    </lineage>
</organism>
<protein>
    <submittedName>
        <fullName evidence="2">Uncharacterized protein</fullName>
    </submittedName>
</protein>
<evidence type="ECO:0000313" key="2">
    <source>
        <dbReference type="EMBL" id="GCC45523.1"/>
    </source>
</evidence>
<reference evidence="2 3" key="1">
    <citation type="journal article" date="2018" name="Nat. Ecol. Evol.">
        <title>Shark genomes provide insights into elasmobranch evolution and the origin of vertebrates.</title>
        <authorList>
            <person name="Hara Y"/>
            <person name="Yamaguchi K"/>
            <person name="Onimaru K"/>
            <person name="Kadota M"/>
            <person name="Koyanagi M"/>
            <person name="Keeley SD"/>
            <person name="Tatsumi K"/>
            <person name="Tanaka K"/>
            <person name="Motone F"/>
            <person name="Kageyama Y"/>
            <person name="Nozu R"/>
            <person name="Adachi N"/>
            <person name="Nishimura O"/>
            <person name="Nakagawa R"/>
            <person name="Tanegashima C"/>
            <person name="Kiyatake I"/>
            <person name="Matsumoto R"/>
            <person name="Murakumo K"/>
            <person name="Nishida K"/>
            <person name="Terakita A"/>
            <person name="Kuratani S"/>
            <person name="Sato K"/>
            <person name="Hyodo S Kuraku.S."/>
        </authorList>
    </citation>
    <scope>NUCLEOTIDE SEQUENCE [LARGE SCALE GENOMIC DNA]</scope>
</reference>
<dbReference type="AlphaFoldDB" id="A0A401TSC8"/>
<name>A0A401TSC8_CHIPU</name>
<keyword evidence="3" id="KW-1185">Reference proteome</keyword>
<dbReference type="Proteomes" id="UP000287033">
    <property type="component" value="Unassembled WGS sequence"/>
</dbReference>
<comment type="caution">
    <text evidence="2">The sequence shown here is derived from an EMBL/GenBank/DDBJ whole genome shotgun (WGS) entry which is preliminary data.</text>
</comment>